<keyword evidence="3" id="KW-1185">Reference proteome</keyword>
<reference evidence="3" key="2">
    <citation type="submission" date="2015-01" db="EMBL/GenBank/DDBJ databases">
        <title>Evolutionary Origins and Diversification of the Mycorrhizal Mutualists.</title>
        <authorList>
            <consortium name="DOE Joint Genome Institute"/>
            <consortium name="Mycorrhizal Genomics Consortium"/>
            <person name="Kohler A."/>
            <person name="Kuo A."/>
            <person name="Nagy L.G."/>
            <person name="Floudas D."/>
            <person name="Copeland A."/>
            <person name="Barry K.W."/>
            <person name="Cichocki N."/>
            <person name="Veneault-Fourrey C."/>
            <person name="LaButti K."/>
            <person name="Lindquist E.A."/>
            <person name="Lipzen A."/>
            <person name="Lundell T."/>
            <person name="Morin E."/>
            <person name="Murat C."/>
            <person name="Riley R."/>
            <person name="Ohm R."/>
            <person name="Sun H."/>
            <person name="Tunlid A."/>
            <person name="Henrissat B."/>
            <person name="Grigoriev I.V."/>
            <person name="Hibbett D.S."/>
            <person name="Martin F."/>
        </authorList>
    </citation>
    <scope>NUCLEOTIDE SEQUENCE [LARGE SCALE GENOMIC DNA]</scope>
    <source>
        <strain evidence="3">Ve08.2h10</strain>
    </source>
</reference>
<evidence type="ECO:0000256" key="1">
    <source>
        <dbReference type="SAM" id="Phobius"/>
    </source>
</evidence>
<dbReference type="EMBL" id="KN825239">
    <property type="protein sequence ID" value="KIK92827.1"/>
    <property type="molecule type" value="Genomic_DNA"/>
</dbReference>
<dbReference type="STRING" id="930991.A0A0D0D7F8"/>
<dbReference type="Proteomes" id="UP000054538">
    <property type="component" value="Unassembled WGS sequence"/>
</dbReference>
<protein>
    <submittedName>
        <fullName evidence="2">Uncharacterized protein</fullName>
    </submittedName>
</protein>
<evidence type="ECO:0000313" key="3">
    <source>
        <dbReference type="Proteomes" id="UP000054538"/>
    </source>
</evidence>
<proteinExistence type="predicted"/>
<keyword evidence="1" id="KW-0472">Membrane</keyword>
<dbReference type="AlphaFoldDB" id="A0A0D0D7F8"/>
<gene>
    <name evidence="2" type="ORF">PAXRUDRAFT_829590</name>
</gene>
<accession>A0A0D0D7F8</accession>
<name>A0A0D0D7F8_9AGAM</name>
<keyword evidence="1" id="KW-0812">Transmembrane</keyword>
<reference evidence="2 3" key="1">
    <citation type="submission" date="2014-04" db="EMBL/GenBank/DDBJ databases">
        <authorList>
            <consortium name="DOE Joint Genome Institute"/>
            <person name="Kuo A."/>
            <person name="Kohler A."/>
            <person name="Jargeat P."/>
            <person name="Nagy L.G."/>
            <person name="Floudas D."/>
            <person name="Copeland A."/>
            <person name="Barry K.W."/>
            <person name="Cichocki N."/>
            <person name="Veneault-Fourrey C."/>
            <person name="LaButti K."/>
            <person name="Lindquist E.A."/>
            <person name="Lipzen A."/>
            <person name="Lundell T."/>
            <person name="Morin E."/>
            <person name="Murat C."/>
            <person name="Sun H."/>
            <person name="Tunlid A."/>
            <person name="Henrissat B."/>
            <person name="Grigoriev I.V."/>
            <person name="Hibbett D.S."/>
            <person name="Martin F."/>
            <person name="Nordberg H.P."/>
            <person name="Cantor M.N."/>
            <person name="Hua S.X."/>
        </authorList>
    </citation>
    <scope>NUCLEOTIDE SEQUENCE [LARGE SCALE GENOMIC DNA]</scope>
    <source>
        <strain evidence="2 3">Ve08.2h10</strain>
    </source>
</reference>
<organism evidence="2 3">
    <name type="scientific">Paxillus rubicundulus Ve08.2h10</name>
    <dbReference type="NCBI Taxonomy" id="930991"/>
    <lineage>
        <taxon>Eukaryota</taxon>
        <taxon>Fungi</taxon>
        <taxon>Dikarya</taxon>
        <taxon>Basidiomycota</taxon>
        <taxon>Agaricomycotina</taxon>
        <taxon>Agaricomycetes</taxon>
        <taxon>Agaricomycetidae</taxon>
        <taxon>Boletales</taxon>
        <taxon>Paxilineae</taxon>
        <taxon>Paxillaceae</taxon>
        <taxon>Paxillus</taxon>
    </lineage>
</organism>
<feature type="transmembrane region" description="Helical" evidence="1">
    <location>
        <begin position="72"/>
        <end position="96"/>
    </location>
</feature>
<dbReference type="HOGENOM" id="CLU_037968_0_0_1"/>
<sequence length="511" mass="56165">MILPDEDDAQKIKDPPIATSTIRYPERAAARRPFSPLPDYETSQALAFSGFNESQVTLYKPPPRRRLLDSRLWRAALASLAIYIILTVVIGVPIIVTKHHEEQQKYPHNSLTYAVPWPNKNSDAYYDGNIDNISSPIQSGVIPVCNNWTGVALLEETTMMHSWAQRYVSPNGQFSVTSNASYLFDFSLVQGEFYAGINPDDTIEEAVISINMQSPSQSVFEQTFVCFAVAENFTSLSLYVPKNLASNDNILFNISLLFPQSSIRSNVDTLTTFLPMFDQRFGSLDDYVTFNKVSIEGPVSRVTVGSLRATRILIDTSLEPVTGSFHASESLVISTILAPINANVTLYNDPKSVFPTLLDMSTGNSNLTANIIVLARNKAPPPRPNFVVVLRTFYGSLTTRLVHDPSSPPTAIKLRAENNLGPASITLDNLFEGLFQATTKQAAAVVNYGNASVADPWGSGMGRNMDLDLNMTARVDGWIGWGDKPAYWSAEQQTQAVVQTSLANATLSFLG</sequence>
<dbReference type="OrthoDB" id="3233661at2759"/>
<keyword evidence="1" id="KW-1133">Transmembrane helix</keyword>
<evidence type="ECO:0000313" key="2">
    <source>
        <dbReference type="EMBL" id="KIK92827.1"/>
    </source>
</evidence>
<dbReference type="InParanoid" id="A0A0D0D7F8"/>